<evidence type="ECO:0000313" key="2">
    <source>
        <dbReference type="EMBL" id="MDQ0153961.1"/>
    </source>
</evidence>
<name>A0ABT9UZ52_9BACL</name>
<dbReference type="PANTHER" id="PTHR43591:SF110">
    <property type="entry name" value="RHODANESE DOMAIN-CONTAINING PROTEIN"/>
    <property type="match status" value="1"/>
</dbReference>
<protein>
    <submittedName>
        <fullName evidence="2">Ubiquinone/menaquinone biosynthesis C-methylase UbiE</fullName>
    </submittedName>
</protein>
<sequence length="150" mass="17845">MKTTNYSKIAERYDKNPYRVNEIYFDAELNEVINKNSRSEYHVLDLSCGTGLYLEKQKGYFDKMAIKWYGLDLSEQMLQKARDRLKNVDLILADVENMPYQSDTFDFISNNYAFHHYRNKGQALDEIYRVLQKGGIYKLHNIAIHEMPNW</sequence>
<dbReference type="InterPro" id="IPR029063">
    <property type="entry name" value="SAM-dependent_MTases_sf"/>
</dbReference>
<keyword evidence="2" id="KW-0830">Ubiquinone</keyword>
<dbReference type="CDD" id="cd02440">
    <property type="entry name" value="AdoMet_MTases"/>
    <property type="match status" value="1"/>
</dbReference>
<reference evidence="2 3" key="1">
    <citation type="submission" date="2023-07" db="EMBL/GenBank/DDBJ databases">
        <title>Genomic Encyclopedia of Type Strains, Phase IV (KMG-IV): sequencing the most valuable type-strain genomes for metagenomic binning, comparative biology and taxonomic classification.</title>
        <authorList>
            <person name="Goeker M."/>
        </authorList>
    </citation>
    <scope>NUCLEOTIDE SEQUENCE [LARGE SCALE GENOMIC DNA]</scope>
    <source>
        <strain evidence="2 3">DSM 23948</strain>
    </source>
</reference>
<evidence type="ECO:0000259" key="1">
    <source>
        <dbReference type="Pfam" id="PF08241"/>
    </source>
</evidence>
<dbReference type="InterPro" id="IPR013216">
    <property type="entry name" value="Methyltransf_11"/>
</dbReference>
<dbReference type="Proteomes" id="UP001231362">
    <property type="component" value="Unassembled WGS sequence"/>
</dbReference>
<comment type="caution">
    <text evidence="2">The sequence shown here is derived from an EMBL/GenBank/DDBJ whole genome shotgun (WGS) entry which is preliminary data.</text>
</comment>
<dbReference type="SUPFAM" id="SSF53335">
    <property type="entry name" value="S-adenosyl-L-methionine-dependent methyltransferases"/>
    <property type="match status" value="1"/>
</dbReference>
<gene>
    <name evidence="2" type="ORF">J2S07_000259</name>
</gene>
<feature type="domain" description="Methyltransferase type 11" evidence="1">
    <location>
        <begin position="44"/>
        <end position="137"/>
    </location>
</feature>
<accession>A0ABT9UZ52</accession>
<keyword evidence="3" id="KW-1185">Reference proteome</keyword>
<dbReference type="Pfam" id="PF08241">
    <property type="entry name" value="Methyltransf_11"/>
    <property type="match status" value="1"/>
</dbReference>
<dbReference type="PANTHER" id="PTHR43591">
    <property type="entry name" value="METHYLTRANSFERASE"/>
    <property type="match status" value="1"/>
</dbReference>
<organism evidence="2 3">
    <name type="scientific">Anoxybacillus andreesenii</name>
    <dbReference type="NCBI Taxonomy" id="1325932"/>
    <lineage>
        <taxon>Bacteria</taxon>
        <taxon>Bacillati</taxon>
        <taxon>Bacillota</taxon>
        <taxon>Bacilli</taxon>
        <taxon>Bacillales</taxon>
        <taxon>Anoxybacillaceae</taxon>
        <taxon>Anoxybacillus</taxon>
    </lineage>
</organism>
<proteinExistence type="predicted"/>
<dbReference type="Gene3D" id="3.40.50.150">
    <property type="entry name" value="Vaccinia Virus protein VP39"/>
    <property type="match status" value="1"/>
</dbReference>
<evidence type="ECO:0000313" key="3">
    <source>
        <dbReference type="Proteomes" id="UP001231362"/>
    </source>
</evidence>
<dbReference type="RefSeq" id="WP_307148581.1">
    <property type="nucleotide sequence ID" value="NZ_JAUSTU010000001.1"/>
</dbReference>
<dbReference type="EMBL" id="JAUSTU010000001">
    <property type="protein sequence ID" value="MDQ0153961.1"/>
    <property type="molecule type" value="Genomic_DNA"/>
</dbReference>